<feature type="domain" description="Cullin-like alpha+beta" evidence="1">
    <location>
        <begin position="57"/>
        <end position="111"/>
    </location>
</feature>
<dbReference type="InterPro" id="IPR059120">
    <property type="entry name" value="Cullin-like_AB"/>
</dbReference>
<gene>
    <name evidence="2" type="ORF">H5410_013457</name>
</gene>
<protein>
    <recommendedName>
        <fullName evidence="1">Cullin-like alpha+beta domain-containing protein</fullName>
    </recommendedName>
</protein>
<name>A0A9J6AVT4_SOLCO</name>
<dbReference type="PANTHER" id="PTHR11932">
    <property type="entry name" value="CULLIN"/>
    <property type="match status" value="1"/>
</dbReference>
<evidence type="ECO:0000259" key="1">
    <source>
        <dbReference type="Pfam" id="PF26557"/>
    </source>
</evidence>
<dbReference type="Gene3D" id="3.30.230.130">
    <property type="entry name" value="Cullin, Chain C, Domain 2"/>
    <property type="match status" value="1"/>
</dbReference>
<reference evidence="2 3" key="1">
    <citation type="submission" date="2020-09" db="EMBL/GenBank/DDBJ databases">
        <title>De no assembly of potato wild relative species, Solanum commersonii.</title>
        <authorList>
            <person name="Cho K."/>
        </authorList>
    </citation>
    <scope>NUCLEOTIDE SEQUENCE [LARGE SCALE GENOMIC DNA]</scope>
    <source>
        <strain evidence="2">LZ3.2</strain>
        <tissue evidence="2">Leaf</tissue>
    </source>
</reference>
<comment type="caution">
    <text evidence="2">The sequence shown here is derived from an EMBL/GenBank/DDBJ whole genome shotgun (WGS) entry which is preliminary data.</text>
</comment>
<dbReference type="Gene3D" id="4.10.1030.10">
    <property type="entry name" value="Ring Box Chain A, domain 5"/>
    <property type="match status" value="1"/>
</dbReference>
<dbReference type="EMBL" id="JACXVP010000002">
    <property type="protein sequence ID" value="KAG5628239.1"/>
    <property type="molecule type" value="Genomic_DNA"/>
</dbReference>
<accession>A0A9J6AVT4</accession>
<proteinExistence type="predicted"/>
<dbReference type="AlphaFoldDB" id="A0A9J6AVT4"/>
<dbReference type="GO" id="GO:0031625">
    <property type="term" value="F:ubiquitin protein ligase binding"/>
    <property type="evidence" value="ECO:0007669"/>
    <property type="project" value="InterPro"/>
</dbReference>
<sequence length="125" mass="14181">MEGMVTYLILARENQGSFEEYLSNNPIANPGIDLTVTVLTTGFWPSYKSFDLNLLAEMIELSGIHDTIKLSDDDVVRLLHSLSSVKYKILNKESSTKTISPTDVFEFNSKFTDKMRRIKVLISDE</sequence>
<dbReference type="InterPro" id="IPR036317">
    <property type="entry name" value="Cullin_homology_sf"/>
</dbReference>
<dbReference type="OrthoDB" id="27073at2759"/>
<dbReference type="Pfam" id="PF26557">
    <property type="entry name" value="Cullin_AB"/>
    <property type="match status" value="1"/>
</dbReference>
<dbReference type="SUPFAM" id="SSF75632">
    <property type="entry name" value="Cullin homology domain"/>
    <property type="match status" value="1"/>
</dbReference>
<organism evidence="2 3">
    <name type="scientific">Solanum commersonii</name>
    <name type="common">Commerson's wild potato</name>
    <name type="synonym">Commerson's nightshade</name>
    <dbReference type="NCBI Taxonomy" id="4109"/>
    <lineage>
        <taxon>Eukaryota</taxon>
        <taxon>Viridiplantae</taxon>
        <taxon>Streptophyta</taxon>
        <taxon>Embryophyta</taxon>
        <taxon>Tracheophyta</taxon>
        <taxon>Spermatophyta</taxon>
        <taxon>Magnoliopsida</taxon>
        <taxon>eudicotyledons</taxon>
        <taxon>Gunneridae</taxon>
        <taxon>Pentapetalae</taxon>
        <taxon>asterids</taxon>
        <taxon>lamiids</taxon>
        <taxon>Solanales</taxon>
        <taxon>Solanaceae</taxon>
        <taxon>Solanoideae</taxon>
        <taxon>Solaneae</taxon>
        <taxon>Solanum</taxon>
    </lineage>
</organism>
<dbReference type="Proteomes" id="UP000824120">
    <property type="component" value="Chromosome 2"/>
</dbReference>
<dbReference type="InterPro" id="IPR045093">
    <property type="entry name" value="Cullin"/>
</dbReference>
<dbReference type="GO" id="GO:0006511">
    <property type="term" value="P:ubiquitin-dependent protein catabolic process"/>
    <property type="evidence" value="ECO:0007669"/>
    <property type="project" value="InterPro"/>
</dbReference>
<keyword evidence="3" id="KW-1185">Reference proteome</keyword>
<evidence type="ECO:0000313" key="3">
    <source>
        <dbReference type="Proteomes" id="UP000824120"/>
    </source>
</evidence>
<evidence type="ECO:0000313" key="2">
    <source>
        <dbReference type="EMBL" id="KAG5628239.1"/>
    </source>
</evidence>